<reference evidence="2" key="3">
    <citation type="submission" date="2020-12" db="UniProtKB">
        <authorList>
            <consortium name="EnsemblPlants"/>
        </authorList>
    </citation>
    <scope>IDENTIFICATION</scope>
</reference>
<sequence length="88" mass="10001">MVDIGYINFFELHYNEQEQVMNNEGVVRVWCTMCNLNSSKSPAKITMANNYNSPDCIFIATDTRYLSDIMKTLSLGFGSNLRGTSFQT</sequence>
<keyword evidence="3" id="KW-1185">Reference proteome</keyword>
<dbReference type="Gramene" id="Pp3c15_23225V3.1">
    <property type="protein sequence ID" value="PAC:32927332.CDS.1"/>
    <property type="gene ID" value="Pp3c15_23225"/>
</dbReference>
<reference evidence="1 3" key="2">
    <citation type="journal article" date="2018" name="Plant J.">
        <title>The Physcomitrella patens chromosome-scale assembly reveals moss genome structure and evolution.</title>
        <authorList>
            <person name="Lang D."/>
            <person name="Ullrich K.K."/>
            <person name="Murat F."/>
            <person name="Fuchs J."/>
            <person name="Jenkins J."/>
            <person name="Haas F.B."/>
            <person name="Piednoel M."/>
            <person name="Gundlach H."/>
            <person name="Van Bel M."/>
            <person name="Meyberg R."/>
            <person name="Vives C."/>
            <person name="Morata J."/>
            <person name="Symeonidi A."/>
            <person name="Hiss M."/>
            <person name="Muchero W."/>
            <person name="Kamisugi Y."/>
            <person name="Saleh O."/>
            <person name="Blanc G."/>
            <person name="Decker E.L."/>
            <person name="van Gessel N."/>
            <person name="Grimwood J."/>
            <person name="Hayes R.D."/>
            <person name="Graham S.W."/>
            <person name="Gunter L.E."/>
            <person name="McDaniel S.F."/>
            <person name="Hoernstein S.N.W."/>
            <person name="Larsson A."/>
            <person name="Li F.W."/>
            <person name="Perroud P.F."/>
            <person name="Phillips J."/>
            <person name="Ranjan P."/>
            <person name="Rokshar D.S."/>
            <person name="Rothfels C.J."/>
            <person name="Schneider L."/>
            <person name="Shu S."/>
            <person name="Stevenson D.W."/>
            <person name="Thummler F."/>
            <person name="Tillich M."/>
            <person name="Villarreal Aguilar J.C."/>
            <person name="Widiez T."/>
            <person name="Wong G.K."/>
            <person name="Wymore A."/>
            <person name="Zhang Y."/>
            <person name="Zimmer A.D."/>
            <person name="Quatrano R.S."/>
            <person name="Mayer K.F.X."/>
            <person name="Goodstein D."/>
            <person name="Casacuberta J.M."/>
            <person name="Vandepoele K."/>
            <person name="Reski R."/>
            <person name="Cuming A.C."/>
            <person name="Tuskan G.A."/>
            <person name="Maumus F."/>
            <person name="Salse J."/>
            <person name="Schmutz J."/>
            <person name="Rensing S.A."/>
        </authorList>
    </citation>
    <scope>NUCLEOTIDE SEQUENCE [LARGE SCALE GENOMIC DNA]</scope>
    <source>
        <strain evidence="2 3">cv. Gransden 2004</strain>
    </source>
</reference>
<dbReference type="EnsemblPlants" id="Pp3c15_23225V3.1">
    <property type="protein sequence ID" value="PAC:32927332.CDS.1"/>
    <property type="gene ID" value="Pp3c15_23225"/>
</dbReference>
<accession>A0A2K1JE83</accession>
<gene>
    <name evidence="1" type="ORF">PHYPA_020127</name>
</gene>
<reference evidence="1 3" key="1">
    <citation type="journal article" date="2008" name="Science">
        <title>The Physcomitrella genome reveals evolutionary insights into the conquest of land by plants.</title>
        <authorList>
            <person name="Rensing S."/>
            <person name="Lang D."/>
            <person name="Zimmer A."/>
            <person name="Terry A."/>
            <person name="Salamov A."/>
            <person name="Shapiro H."/>
            <person name="Nishiyama T."/>
            <person name="Perroud P.-F."/>
            <person name="Lindquist E."/>
            <person name="Kamisugi Y."/>
            <person name="Tanahashi T."/>
            <person name="Sakakibara K."/>
            <person name="Fujita T."/>
            <person name="Oishi K."/>
            <person name="Shin-I T."/>
            <person name="Kuroki Y."/>
            <person name="Toyoda A."/>
            <person name="Suzuki Y."/>
            <person name="Hashimoto A."/>
            <person name="Yamaguchi K."/>
            <person name="Sugano A."/>
            <person name="Kohara Y."/>
            <person name="Fujiyama A."/>
            <person name="Anterola A."/>
            <person name="Aoki S."/>
            <person name="Ashton N."/>
            <person name="Barbazuk W.B."/>
            <person name="Barker E."/>
            <person name="Bennetzen J."/>
            <person name="Bezanilla M."/>
            <person name="Blankenship R."/>
            <person name="Cho S.H."/>
            <person name="Dutcher S."/>
            <person name="Estelle M."/>
            <person name="Fawcett J.A."/>
            <person name="Gundlach H."/>
            <person name="Hanada K."/>
            <person name="Heyl A."/>
            <person name="Hicks K.A."/>
            <person name="Hugh J."/>
            <person name="Lohr M."/>
            <person name="Mayer K."/>
            <person name="Melkozernov A."/>
            <person name="Murata T."/>
            <person name="Nelson D."/>
            <person name="Pils B."/>
            <person name="Prigge M."/>
            <person name="Reiss B."/>
            <person name="Renner T."/>
            <person name="Rombauts S."/>
            <person name="Rushton P."/>
            <person name="Sanderfoot A."/>
            <person name="Schween G."/>
            <person name="Shiu S.-H."/>
            <person name="Stueber K."/>
            <person name="Theodoulou F.L."/>
            <person name="Tu H."/>
            <person name="Van de Peer Y."/>
            <person name="Verrier P.J."/>
            <person name="Waters E."/>
            <person name="Wood A."/>
            <person name="Yang L."/>
            <person name="Cove D."/>
            <person name="Cuming A."/>
            <person name="Hasebe M."/>
            <person name="Lucas S."/>
            <person name="Mishler D.B."/>
            <person name="Reski R."/>
            <person name="Grigoriev I."/>
            <person name="Quatrano R.S."/>
            <person name="Boore J.L."/>
        </authorList>
    </citation>
    <scope>NUCLEOTIDE SEQUENCE [LARGE SCALE GENOMIC DNA]</scope>
    <source>
        <strain evidence="2 3">cv. Gransden 2004</strain>
    </source>
</reference>
<evidence type="ECO:0000313" key="2">
    <source>
        <dbReference type="EnsemblPlants" id="PAC:32927332.CDS.1"/>
    </source>
</evidence>
<dbReference type="InParanoid" id="A0A2K1JE83"/>
<dbReference type="Proteomes" id="UP000006727">
    <property type="component" value="Chromosome 15"/>
</dbReference>
<name>A0A2K1JE83_PHYPA</name>
<dbReference type="AlphaFoldDB" id="A0A2K1JE83"/>
<protein>
    <submittedName>
        <fullName evidence="1 2">Uncharacterized protein</fullName>
    </submittedName>
</protein>
<organism evidence="1">
    <name type="scientific">Physcomitrium patens</name>
    <name type="common">Spreading-leaved earth moss</name>
    <name type="synonym">Physcomitrella patens</name>
    <dbReference type="NCBI Taxonomy" id="3218"/>
    <lineage>
        <taxon>Eukaryota</taxon>
        <taxon>Viridiplantae</taxon>
        <taxon>Streptophyta</taxon>
        <taxon>Embryophyta</taxon>
        <taxon>Bryophyta</taxon>
        <taxon>Bryophytina</taxon>
        <taxon>Bryopsida</taxon>
        <taxon>Funariidae</taxon>
        <taxon>Funariales</taxon>
        <taxon>Funariaceae</taxon>
        <taxon>Physcomitrium</taxon>
    </lineage>
</organism>
<proteinExistence type="predicted"/>
<evidence type="ECO:0000313" key="3">
    <source>
        <dbReference type="Proteomes" id="UP000006727"/>
    </source>
</evidence>
<dbReference type="EMBL" id="ABEU02000015">
    <property type="protein sequence ID" value="PNR39847.1"/>
    <property type="molecule type" value="Genomic_DNA"/>
</dbReference>
<evidence type="ECO:0000313" key="1">
    <source>
        <dbReference type="EMBL" id="PNR39847.1"/>
    </source>
</evidence>